<dbReference type="GO" id="GO:0005634">
    <property type="term" value="C:nucleus"/>
    <property type="evidence" value="ECO:0007669"/>
    <property type="project" value="UniProtKB-SubCell"/>
</dbReference>
<dbReference type="EMBL" id="KL596623">
    <property type="protein sequence ID" value="KER33639.1"/>
    <property type="molecule type" value="Genomic_DNA"/>
</dbReference>
<dbReference type="CTD" id="20314718"/>
<dbReference type="InterPro" id="IPR047857">
    <property type="entry name" value="Snurportin1_C"/>
</dbReference>
<evidence type="ECO:0000256" key="3">
    <source>
        <dbReference type="ARBA" id="ARBA00004496"/>
    </source>
</evidence>
<dbReference type="PANTHER" id="PTHR13403:SF6">
    <property type="entry name" value="SNURPORTIN-1"/>
    <property type="match status" value="1"/>
</dbReference>
<feature type="domain" description="IBB" evidence="13">
    <location>
        <begin position="49"/>
        <end position="112"/>
    </location>
</feature>
<proteinExistence type="inferred from homology"/>
<dbReference type="SUPFAM" id="SSF56091">
    <property type="entry name" value="DNA ligase/mRNA capping enzyme, catalytic domain"/>
    <property type="match status" value="1"/>
</dbReference>
<evidence type="ECO:0000256" key="8">
    <source>
        <dbReference type="ARBA" id="ARBA00022884"/>
    </source>
</evidence>
<dbReference type="GeneID" id="20314718"/>
<keyword evidence="15" id="KW-1185">Reference proteome</keyword>
<protein>
    <recommendedName>
        <fullName evidence="5">Snurportin-1</fullName>
    </recommendedName>
    <alternativeName>
        <fullName evidence="10">RNA U transporter 1</fullName>
    </alternativeName>
</protein>
<dbReference type="Gene3D" id="3.30.470.30">
    <property type="entry name" value="DNA ligase/mRNA capping enzyme"/>
    <property type="match status" value="1"/>
</dbReference>
<keyword evidence="7" id="KW-0963">Cytoplasm</keyword>
<evidence type="ECO:0000256" key="2">
    <source>
        <dbReference type="ARBA" id="ARBA00004123"/>
    </source>
</evidence>
<dbReference type="Pfam" id="PF21974">
    <property type="entry name" value="SPN1_m3Gcap_bd"/>
    <property type="match status" value="2"/>
</dbReference>
<evidence type="ECO:0000256" key="5">
    <source>
        <dbReference type="ARBA" id="ARBA00016034"/>
    </source>
</evidence>
<keyword evidence="8" id="KW-0694">RNA-binding</keyword>
<dbReference type="Pfam" id="PF11538">
    <property type="entry name" value="Snurportin1"/>
    <property type="match status" value="1"/>
</dbReference>
<keyword evidence="6 11" id="KW-0813">Transport</keyword>
<organism evidence="14 15">
    <name type="scientific">Opisthorchis viverrini</name>
    <name type="common">Southeast Asian liver fluke</name>
    <dbReference type="NCBI Taxonomy" id="6198"/>
    <lineage>
        <taxon>Eukaryota</taxon>
        <taxon>Metazoa</taxon>
        <taxon>Spiralia</taxon>
        <taxon>Lophotrochozoa</taxon>
        <taxon>Platyhelminthes</taxon>
        <taxon>Trematoda</taxon>
        <taxon>Digenea</taxon>
        <taxon>Opisthorchiida</taxon>
        <taxon>Opisthorchiata</taxon>
        <taxon>Opisthorchiidae</taxon>
        <taxon>Opisthorchis</taxon>
    </lineage>
</organism>
<dbReference type="PANTHER" id="PTHR13403">
    <property type="entry name" value="SNURPORTIN1 RNUT1 PROTEIN RNA, U TRANSPORTER 1"/>
    <property type="match status" value="1"/>
</dbReference>
<reference evidence="14 15" key="1">
    <citation type="submission" date="2013-11" db="EMBL/GenBank/DDBJ databases">
        <title>Opisthorchis viverrini - life in the bile duct.</title>
        <authorList>
            <person name="Young N.D."/>
            <person name="Nagarajan N."/>
            <person name="Lin S.J."/>
            <person name="Korhonen P.K."/>
            <person name="Jex A.R."/>
            <person name="Hall R.S."/>
            <person name="Safavi-Hemami H."/>
            <person name="Kaewkong W."/>
            <person name="Bertrand D."/>
            <person name="Gao S."/>
            <person name="Seet Q."/>
            <person name="Wongkham S."/>
            <person name="Teh B.T."/>
            <person name="Wongkham C."/>
            <person name="Intapan P.M."/>
            <person name="Maleewong W."/>
            <person name="Yang X."/>
            <person name="Hu M."/>
            <person name="Wang Z."/>
            <person name="Hofmann A."/>
            <person name="Sternberg P.W."/>
            <person name="Tan P."/>
            <person name="Wang J."/>
            <person name="Gasser R.B."/>
        </authorList>
    </citation>
    <scope>NUCLEOTIDE SEQUENCE [LARGE SCALE GENOMIC DNA]</scope>
</reference>
<dbReference type="GO" id="GO:0061608">
    <property type="term" value="F:nuclear import signal receptor activity"/>
    <property type="evidence" value="ECO:0007669"/>
    <property type="project" value="InterPro"/>
</dbReference>
<dbReference type="STRING" id="6198.A0A075AJM4"/>
<name>A0A075AJM4_OPIVI</name>
<comment type="similarity">
    <text evidence="4">Belongs to the snurportin family.</text>
</comment>
<dbReference type="GO" id="GO:0003723">
    <property type="term" value="F:RNA binding"/>
    <property type="evidence" value="ECO:0007669"/>
    <property type="project" value="UniProtKB-KW"/>
</dbReference>
<dbReference type="AlphaFoldDB" id="A0A075AJM4"/>
<dbReference type="Proteomes" id="UP000054324">
    <property type="component" value="Unassembled WGS sequence"/>
</dbReference>
<comment type="subcellular location">
    <subcellularLocation>
        <location evidence="3">Cytoplasm</location>
    </subcellularLocation>
    <subcellularLocation>
        <location evidence="2">Nucleus</location>
    </subcellularLocation>
</comment>
<feature type="compositionally biased region" description="Basic and acidic residues" evidence="12">
    <location>
        <begin position="96"/>
        <end position="109"/>
    </location>
</feature>
<evidence type="ECO:0000256" key="10">
    <source>
        <dbReference type="ARBA" id="ARBA00031454"/>
    </source>
</evidence>
<evidence type="ECO:0000256" key="12">
    <source>
        <dbReference type="SAM" id="MobiDB-lite"/>
    </source>
</evidence>
<sequence>MSMKSLVNESVAETALLLWTKLKELTGKSMEDACMESILSQLDSGLAVDFNHSSTVVEDRQKHPRITLYKNSGRIADQQRRWREELAAVNRKKQRDGKFDTNRGLRSLEDATQENTEDDSALLCNPWAQKPKKYHGKSWRSYSAHLMLAEWLLFLPPTFHENYMMKLCPKGRHVFVWAAQGSTRIISRTGWVLKKTVSRLPGGGLGQSEHQNATYCTMLDCILLNLTAPSGDNSMQICDGDNASTDLPLEFKVLDLIRYRGTCYASLPFRERCCWMEQYLHSQIEESQEDDPVRFEVIPAYSCDLESMNAVLSVKPKYEVDGILFYHEVVTYEPGATPLVGWLKPYMLSEWFPEVTLHPDHMADIPADYTDYRNEVRAQEERARCKLKSPNKQVNCDSVGEHSIVH</sequence>
<dbReference type="InterPro" id="IPR017336">
    <property type="entry name" value="Snurportin-1"/>
</dbReference>
<dbReference type="GO" id="GO:0005737">
    <property type="term" value="C:cytoplasm"/>
    <property type="evidence" value="ECO:0007669"/>
    <property type="project" value="UniProtKB-SubCell"/>
</dbReference>
<evidence type="ECO:0000256" key="1">
    <source>
        <dbReference type="ARBA" id="ARBA00003975"/>
    </source>
</evidence>
<dbReference type="CDD" id="cd09232">
    <property type="entry name" value="Snurportin-1_C"/>
    <property type="match status" value="1"/>
</dbReference>
<dbReference type="KEGG" id="ovi:T265_00530"/>
<evidence type="ECO:0000256" key="7">
    <source>
        <dbReference type="ARBA" id="ARBA00022490"/>
    </source>
</evidence>
<dbReference type="PROSITE" id="PS51214">
    <property type="entry name" value="IBB"/>
    <property type="match status" value="1"/>
</dbReference>
<accession>A0A075AJM4</accession>
<evidence type="ECO:0000259" key="13">
    <source>
        <dbReference type="PROSITE" id="PS51214"/>
    </source>
</evidence>
<evidence type="ECO:0000256" key="9">
    <source>
        <dbReference type="ARBA" id="ARBA00023242"/>
    </source>
</evidence>
<evidence type="ECO:0000256" key="6">
    <source>
        <dbReference type="ARBA" id="ARBA00022448"/>
    </source>
</evidence>
<gene>
    <name evidence="14" type="ORF">T265_00530</name>
</gene>
<dbReference type="GO" id="GO:0061015">
    <property type="term" value="P:snRNA import into nucleus"/>
    <property type="evidence" value="ECO:0007669"/>
    <property type="project" value="InterPro"/>
</dbReference>
<evidence type="ECO:0000313" key="14">
    <source>
        <dbReference type="EMBL" id="KER33639.1"/>
    </source>
</evidence>
<evidence type="ECO:0000313" key="15">
    <source>
        <dbReference type="Proteomes" id="UP000054324"/>
    </source>
</evidence>
<feature type="region of interest" description="Disordered" evidence="12">
    <location>
        <begin position="93"/>
        <end position="113"/>
    </location>
</feature>
<dbReference type="RefSeq" id="XP_009162598.1">
    <property type="nucleotide sequence ID" value="XM_009164334.1"/>
</dbReference>
<comment type="function">
    <text evidence="1">Functions as an U snRNP-specific nuclear import adapter. Involved in the trimethylguanosine (m3G)-cap-dependent nuclear import of U snRNPs. Binds specifically to the terminal m3G-cap U snRNAs.</text>
</comment>
<dbReference type="GO" id="GO:0006606">
    <property type="term" value="P:protein import into nucleus"/>
    <property type="evidence" value="ECO:0007669"/>
    <property type="project" value="InterPro"/>
</dbReference>
<dbReference type="OrthoDB" id="10003593at2759"/>
<evidence type="ECO:0000256" key="11">
    <source>
        <dbReference type="PROSITE-ProRule" id="PRU00561"/>
    </source>
</evidence>
<dbReference type="InterPro" id="IPR002652">
    <property type="entry name" value="Importin-a_IBB"/>
</dbReference>
<evidence type="ECO:0000256" key="4">
    <source>
        <dbReference type="ARBA" id="ARBA00007540"/>
    </source>
</evidence>
<dbReference type="InterPro" id="IPR024721">
    <property type="entry name" value="Snurportin-1_N"/>
</dbReference>
<keyword evidence="9" id="KW-0539">Nucleus</keyword>